<dbReference type="GO" id="GO:0071765">
    <property type="term" value="P:nuclear inner membrane organization"/>
    <property type="evidence" value="ECO:0007669"/>
    <property type="project" value="InterPro"/>
</dbReference>
<evidence type="ECO:0000256" key="1">
    <source>
        <dbReference type="ARBA" id="ARBA00004473"/>
    </source>
</evidence>
<evidence type="ECO:0000259" key="7">
    <source>
        <dbReference type="Pfam" id="PF09779"/>
    </source>
</evidence>
<dbReference type="Proteomes" id="UP000078237">
    <property type="component" value="Unassembled WGS sequence"/>
</dbReference>
<feature type="region of interest" description="Disordered" evidence="6">
    <location>
        <begin position="425"/>
        <end position="465"/>
    </location>
</feature>
<dbReference type="OrthoDB" id="5966927at2759"/>
<dbReference type="EMBL" id="LCTW02000017">
    <property type="protein sequence ID" value="KXX82278.1"/>
    <property type="molecule type" value="Genomic_DNA"/>
</dbReference>
<keyword evidence="3" id="KW-1133">Transmembrane helix</keyword>
<reference evidence="8 9" key="1">
    <citation type="journal article" date="2016" name="Genome Announc.">
        <title>Genome Sequence of Madurella mycetomatis mm55, Isolated from a Human Mycetoma Case in Sudan.</title>
        <authorList>
            <person name="Smit S."/>
            <person name="Derks M.F."/>
            <person name="Bervoets S."/>
            <person name="Fahal A."/>
            <person name="van Leeuwen W."/>
            <person name="van Belkum A."/>
            <person name="van de Sande W.W."/>
        </authorList>
    </citation>
    <scope>NUCLEOTIDE SEQUENCE [LARGE SCALE GENOMIC DNA]</scope>
    <source>
        <strain evidence="9">mm55</strain>
    </source>
</reference>
<dbReference type="PANTHER" id="PTHR28538:SF1">
    <property type="entry name" value="INTEGRAL INNER NUCLEAR MEMBRANE PROTEIN IMA1"/>
    <property type="match status" value="1"/>
</dbReference>
<dbReference type="VEuPathDB" id="FungiDB:MMYC01_202003"/>
<accession>A0A175WEQ1</accession>
<dbReference type="GO" id="GO:0034506">
    <property type="term" value="C:chromosome, centromeric core domain"/>
    <property type="evidence" value="ECO:0007669"/>
    <property type="project" value="TreeGrafter"/>
</dbReference>
<feature type="region of interest" description="Disordered" evidence="6">
    <location>
        <begin position="376"/>
        <end position="405"/>
    </location>
</feature>
<dbReference type="STRING" id="100816.A0A175WEQ1"/>
<feature type="region of interest" description="Disordered" evidence="6">
    <location>
        <begin position="585"/>
        <end position="637"/>
    </location>
</feature>
<evidence type="ECO:0000256" key="3">
    <source>
        <dbReference type="ARBA" id="ARBA00022989"/>
    </source>
</evidence>
<dbReference type="Pfam" id="PF09779">
    <property type="entry name" value="Ima1_N"/>
    <property type="match status" value="1"/>
</dbReference>
<keyword evidence="5" id="KW-0539">Nucleus</keyword>
<dbReference type="PANTHER" id="PTHR28538">
    <property type="entry name" value="INTEGRAL INNER NUCLEAR MEMBRANE PROTEIN IMA1"/>
    <property type="match status" value="1"/>
</dbReference>
<gene>
    <name evidence="8" type="ORF">MMYC01_202003</name>
</gene>
<proteinExistence type="predicted"/>
<name>A0A175WEQ1_9PEZI</name>
<dbReference type="GO" id="GO:0034992">
    <property type="term" value="C:microtubule organizing center attachment site"/>
    <property type="evidence" value="ECO:0007669"/>
    <property type="project" value="TreeGrafter"/>
</dbReference>
<sequence>MRRLHRNRYLTCFYCGRKTSTVYDGRTRHFECPSCDADNYLDENGDVADPPVATDQEATPIRPYAVPRATSPPSSPSNGLVFCEKCLHNQHLLRASLAQYLPDPEDPDYAERERSFHRFRANQERLYPQICADCEPKVRQRLEQAAYTAKTDALRHMIDRSASARKSVGRRGWLDLVGLVGQGMWISGFVVQLAWHAAVLYTLLSRYLMWTEADSGSFAFKMQRTCGPLVSRFLSQEWLLQWSTVCGILGIWWNPRFAQTSRGFSKPVRGVFKWYIYQLMTITTRICLWQGVFNRTTAGPPLLKEQLASHFFAAFISFLIFTIAPRSVRIDTAPLFRPSTQPLRLHNPPAQATSSRDRDDRPDDTKAMFELLDEVLRSPTSPEPPSPPLDASPTLPRKSPSLPMGHAHTLAAQTFTHSLQQIDSLHLSHQQQTHRAHTAGADEMDWSPTPATSLPATTTTSPIGFGAGLGAKSKYRAFNTIGQRSSQPFGSAPVEPHKGAFWYKVPPAPTTPAQRLFNPLNRPGTLRSSPTAAAAGQKQEIKFRGSEGTTLVREGYGGEDGDRAGQGARVNFAEPSFFAEQVVRRGRGSDDPRDGLTGLFGQGFTLDSGSAGSEREGGGWLSRLVGGGGGDNEKKTR</sequence>
<evidence type="ECO:0000313" key="8">
    <source>
        <dbReference type="EMBL" id="KXX82278.1"/>
    </source>
</evidence>
<comment type="subcellular location">
    <subcellularLocation>
        <location evidence="1">Nucleus inner membrane</location>
        <topology evidence="1">Multi-pass membrane protein</topology>
    </subcellularLocation>
</comment>
<evidence type="ECO:0000256" key="5">
    <source>
        <dbReference type="ARBA" id="ARBA00023242"/>
    </source>
</evidence>
<dbReference type="InterPro" id="IPR042321">
    <property type="entry name" value="Ima1"/>
</dbReference>
<evidence type="ECO:0000313" key="9">
    <source>
        <dbReference type="Proteomes" id="UP000078237"/>
    </source>
</evidence>
<dbReference type="InterPro" id="IPR018617">
    <property type="entry name" value="Ima1_N"/>
</dbReference>
<feature type="compositionally biased region" description="Pro residues" evidence="6">
    <location>
        <begin position="381"/>
        <end position="390"/>
    </location>
</feature>
<dbReference type="GO" id="GO:0044732">
    <property type="term" value="C:mitotic spindle pole body"/>
    <property type="evidence" value="ECO:0007669"/>
    <property type="project" value="TreeGrafter"/>
</dbReference>
<keyword evidence="9" id="KW-1185">Reference proteome</keyword>
<evidence type="ECO:0000256" key="6">
    <source>
        <dbReference type="SAM" id="MobiDB-lite"/>
    </source>
</evidence>
<evidence type="ECO:0000256" key="4">
    <source>
        <dbReference type="ARBA" id="ARBA00023136"/>
    </source>
</evidence>
<feature type="region of interest" description="Disordered" evidence="6">
    <location>
        <begin position="339"/>
        <end position="363"/>
    </location>
</feature>
<feature type="compositionally biased region" description="Low complexity" evidence="6">
    <location>
        <begin position="595"/>
        <end position="612"/>
    </location>
</feature>
<feature type="compositionally biased region" description="Low complexity" evidence="6">
    <location>
        <begin position="447"/>
        <end position="462"/>
    </location>
</feature>
<feature type="domain" description="Ima1 N-terminal" evidence="7">
    <location>
        <begin position="10"/>
        <end position="138"/>
    </location>
</feature>
<keyword evidence="2" id="KW-0812">Transmembrane</keyword>
<dbReference type="AlphaFoldDB" id="A0A175WEQ1"/>
<keyword evidence="4" id="KW-0472">Membrane</keyword>
<protein>
    <submittedName>
        <fullName evidence="8">Integral inner nuclear membrane protein ima1</fullName>
    </submittedName>
</protein>
<dbReference type="GO" id="GO:0005637">
    <property type="term" value="C:nuclear inner membrane"/>
    <property type="evidence" value="ECO:0007669"/>
    <property type="project" value="UniProtKB-SubCell"/>
</dbReference>
<organism evidence="8 9">
    <name type="scientific">Madurella mycetomatis</name>
    <dbReference type="NCBI Taxonomy" id="100816"/>
    <lineage>
        <taxon>Eukaryota</taxon>
        <taxon>Fungi</taxon>
        <taxon>Dikarya</taxon>
        <taxon>Ascomycota</taxon>
        <taxon>Pezizomycotina</taxon>
        <taxon>Sordariomycetes</taxon>
        <taxon>Sordariomycetidae</taxon>
        <taxon>Sordariales</taxon>
        <taxon>Sordariales incertae sedis</taxon>
        <taxon>Madurella</taxon>
    </lineage>
</organism>
<evidence type="ECO:0000256" key="2">
    <source>
        <dbReference type="ARBA" id="ARBA00022692"/>
    </source>
</evidence>
<comment type="caution">
    <text evidence="8">The sequence shown here is derived from an EMBL/GenBank/DDBJ whole genome shotgun (WGS) entry which is preliminary data.</text>
</comment>